<dbReference type="HOGENOM" id="CLU_1764512_0_0_11"/>
<dbReference type="EMBL" id="JDYK01000003">
    <property type="protein sequence ID" value="EWS82465.1"/>
    <property type="molecule type" value="Genomic_DNA"/>
</dbReference>
<comment type="caution">
    <text evidence="1">The sequence shown here is derived from an EMBL/GenBank/DDBJ whole genome shotgun (WGS) entry which is preliminary data.</text>
</comment>
<dbReference type="Proteomes" id="UP000023067">
    <property type="component" value="Unassembled WGS sequence"/>
</dbReference>
<proteinExistence type="predicted"/>
<evidence type="ECO:0000313" key="2">
    <source>
        <dbReference type="Proteomes" id="UP000023067"/>
    </source>
</evidence>
<keyword evidence="2" id="KW-1185">Reference proteome</keyword>
<dbReference type="eggNOG" id="ENOG502ZU7I">
    <property type="taxonomic scope" value="Bacteria"/>
</dbReference>
<dbReference type="RefSeq" id="WP_038370849.1">
    <property type="nucleotide sequence ID" value="NZ_KK069989.1"/>
</dbReference>
<dbReference type="AlphaFoldDB" id="Z9JVR2"/>
<gene>
    <name evidence="1" type="ORF">BF93_11910</name>
</gene>
<sequence>MAKTSRFSAVLKAVAWIGPLAVQAVRSISKNPELLDTIKEQATWLSGLRGGTGDDQLETIQVLRDQVAYLADSADDDDEARKAKEWSQRLDRCERAAQILKAPGASKADRTALTKKVNALRSEIFSAFITEQAEDAEKGAVAERDPGA</sequence>
<accession>Z9JVR2</accession>
<name>Z9JVR2_9MICO</name>
<reference evidence="1 2" key="1">
    <citation type="submission" date="2014-02" db="EMBL/GenBank/DDBJ databases">
        <title>Genome sequence of Brachybacterium phenoliresistens strain W13A50.</title>
        <authorList>
            <person name="Wang X."/>
        </authorList>
    </citation>
    <scope>NUCLEOTIDE SEQUENCE [LARGE SCALE GENOMIC DNA]</scope>
    <source>
        <strain evidence="1 2">W13A50</strain>
    </source>
</reference>
<evidence type="ECO:0008006" key="3">
    <source>
        <dbReference type="Google" id="ProtNLM"/>
    </source>
</evidence>
<dbReference type="OrthoDB" id="4793304at2"/>
<evidence type="ECO:0000313" key="1">
    <source>
        <dbReference type="EMBL" id="EWS82465.1"/>
    </source>
</evidence>
<organism evidence="1 2">
    <name type="scientific">Brachybacterium phenoliresistens</name>
    <dbReference type="NCBI Taxonomy" id="396014"/>
    <lineage>
        <taxon>Bacteria</taxon>
        <taxon>Bacillati</taxon>
        <taxon>Actinomycetota</taxon>
        <taxon>Actinomycetes</taxon>
        <taxon>Micrococcales</taxon>
        <taxon>Dermabacteraceae</taxon>
        <taxon>Brachybacterium</taxon>
    </lineage>
</organism>
<protein>
    <recommendedName>
        <fullName evidence="3">Chemotaxis protein</fullName>
    </recommendedName>
</protein>
<dbReference type="PATRIC" id="fig|396014.3.peg.888"/>